<accession>A0ACB9RMC0</accession>
<protein>
    <submittedName>
        <fullName evidence="1">Uncharacterized protein</fullName>
    </submittedName>
</protein>
<proteinExistence type="predicted"/>
<evidence type="ECO:0000313" key="2">
    <source>
        <dbReference type="Proteomes" id="UP001057402"/>
    </source>
</evidence>
<gene>
    <name evidence="1" type="ORF">MLD38_006080</name>
</gene>
<name>A0ACB9RMC0_9MYRT</name>
<evidence type="ECO:0000313" key="1">
    <source>
        <dbReference type="EMBL" id="KAI4379835.1"/>
    </source>
</evidence>
<comment type="caution">
    <text evidence="1">The sequence shown here is derived from an EMBL/GenBank/DDBJ whole genome shotgun (WGS) entry which is preliminary data.</text>
</comment>
<dbReference type="EMBL" id="CM042882">
    <property type="protein sequence ID" value="KAI4379835.1"/>
    <property type="molecule type" value="Genomic_DNA"/>
</dbReference>
<keyword evidence="2" id="KW-1185">Reference proteome</keyword>
<dbReference type="Proteomes" id="UP001057402">
    <property type="component" value="Chromosome 3"/>
</dbReference>
<reference evidence="2" key="1">
    <citation type="journal article" date="2023" name="Front. Plant Sci.">
        <title>Chromosomal-level genome assembly of Melastoma candidum provides insights into trichome evolution.</title>
        <authorList>
            <person name="Zhong Y."/>
            <person name="Wu W."/>
            <person name="Sun C."/>
            <person name="Zou P."/>
            <person name="Liu Y."/>
            <person name="Dai S."/>
            <person name="Zhou R."/>
        </authorList>
    </citation>
    <scope>NUCLEOTIDE SEQUENCE [LARGE SCALE GENOMIC DNA]</scope>
</reference>
<sequence length="273" mass="31238">MSVSLTVMTFNLYNDQPEDSPNSWEKRRELCISVITSYSPMILCTQQGVKLQLDYLQQCLPGYEQFGMSRKGAEDHSDEHCTIFYDKEKVEIVEGGTFWLSESPSIPGSKSWGSEVPCIATWAISFSSSILYLPVIYCGGFNMQKESTAGRFLLGLSREHGVVGDMRDAWFNARVRKNVSLIRTYHGYKGDKQGVLKFMKLILRAVCLCWDRQNQDLHIDWILFRGRSLVPVSCEVVNDNIDGCYPSSHYPIFSEFMLPRTIRLLEPPTQEEE</sequence>
<organism evidence="1 2">
    <name type="scientific">Melastoma candidum</name>
    <dbReference type="NCBI Taxonomy" id="119954"/>
    <lineage>
        <taxon>Eukaryota</taxon>
        <taxon>Viridiplantae</taxon>
        <taxon>Streptophyta</taxon>
        <taxon>Embryophyta</taxon>
        <taxon>Tracheophyta</taxon>
        <taxon>Spermatophyta</taxon>
        <taxon>Magnoliopsida</taxon>
        <taxon>eudicotyledons</taxon>
        <taxon>Gunneridae</taxon>
        <taxon>Pentapetalae</taxon>
        <taxon>rosids</taxon>
        <taxon>malvids</taxon>
        <taxon>Myrtales</taxon>
        <taxon>Melastomataceae</taxon>
        <taxon>Melastomatoideae</taxon>
        <taxon>Melastomateae</taxon>
        <taxon>Melastoma</taxon>
    </lineage>
</organism>